<gene>
    <name evidence="1" type="ORF">J2S15_003346</name>
</gene>
<proteinExistence type="predicted"/>
<comment type="caution">
    <text evidence="1">The sequence shown here is derived from an EMBL/GenBank/DDBJ whole genome shotgun (WGS) entry which is preliminary data.</text>
</comment>
<sequence length="110" mass="12617">MLQRFYTYEGDNLHDKVKILLNNLPNAERKMNSHFASDNILIHVVGEHFNQKLMETLMYTISFTISDNLIDINLAVGGATKKASSPVHPCEHQLLTEMESIFMQEGFTYL</sequence>
<accession>A0ABU0E6Q9</accession>
<organism evidence="1 2">
    <name type="scientific">Breznakia pachnodae</name>
    <dbReference type="NCBI Taxonomy" id="265178"/>
    <lineage>
        <taxon>Bacteria</taxon>
        <taxon>Bacillati</taxon>
        <taxon>Bacillota</taxon>
        <taxon>Erysipelotrichia</taxon>
        <taxon>Erysipelotrichales</taxon>
        <taxon>Erysipelotrichaceae</taxon>
        <taxon>Breznakia</taxon>
    </lineage>
</organism>
<evidence type="ECO:0000313" key="1">
    <source>
        <dbReference type="EMBL" id="MDQ0362592.1"/>
    </source>
</evidence>
<name>A0ABU0E6Q9_9FIRM</name>
<dbReference type="EMBL" id="JAUSUR010000007">
    <property type="protein sequence ID" value="MDQ0362592.1"/>
    <property type="molecule type" value="Genomic_DNA"/>
</dbReference>
<evidence type="ECO:0000313" key="2">
    <source>
        <dbReference type="Proteomes" id="UP001230220"/>
    </source>
</evidence>
<protein>
    <submittedName>
        <fullName evidence="1">Uncharacterized protein</fullName>
    </submittedName>
</protein>
<keyword evidence="2" id="KW-1185">Reference proteome</keyword>
<reference evidence="1 2" key="1">
    <citation type="submission" date="2023-07" db="EMBL/GenBank/DDBJ databases">
        <title>Genomic Encyclopedia of Type Strains, Phase IV (KMG-IV): sequencing the most valuable type-strain genomes for metagenomic binning, comparative biology and taxonomic classification.</title>
        <authorList>
            <person name="Goeker M."/>
        </authorList>
    </citation>
    <scope>NUCLEOTIDE SEQUENCE [LARGE SCALE GENOMIC DNA]</scope>
    <source>
        <strain evidence="1 2">DSM 16784</strain>
    </source>
</reference>
<dbReference type="Proteomes" id="UP001230220">
    <property type="component" value="Unassembled WGS sequence"/>
</dbReference>
<dbReference type="RefSeq" id="WP_307410341.1">
    <property type="nucleotide sequence ID" value="NZ_JAUSUR010000007.1"/>
</dbReference>